<dbReference type="AlphaFoldDB" id="A0A6J7KT99"/>
<organism evidence="1">
    <name type="scientific">freshwater metagenome</name>
    <dbReference type="NCBI Taxonomy" id="449393"/>
    <lineage>
        <taxon>unclassified sequences</taxon>
        <taxon>metagenomes</taxon>
        <taxon>ecological metagenomes</taxon>
    </lineage>
</organism>
<gene>
    <name evidence="1" type="ORF">UFOPK3883_00141</name>
</gene>
<reference evidence="1" key="1">
    <citation type="submission" date="2020-05" db="EMBL/GenBank/DDBJ databases">
        <authorList>
            <person name="Chiriac C."/>
            <person name="Salcher M."/>
            <person name="Ghai R."/>
            <person name="Kavagutti S V."/>
        </authorList>
    </citation>
    <scope>NUCLEOTIDE SEQUENCE</scope>
</reference>
<name>A0A6J7KT99_9ZZZZ</name>
<protein>
    <submittedName>
        <fullName evidence="1">Unannotated protein</fullName>
    </submittedName>
</protein>
<proteinExistence type="predicted"/>
<evidence type="ECO:0000313" key="1">
    <source>
        <dbReference type="EMBL" id="CAB4958927.1"/>
    </source>
</evidence>
<sequence length="49" mass="5291">MPYATAVAIAAIDVRAIKKIRFNIAMEIPMSATFLALVANSDFSFSESP</sequence>
<accession>A0A6J7KT99</accession>
<dbReference type="EMBL" id="CAFBNV010000005">
    <property type="protein sequence ID" value="CAB4958927.1"/>
    <property type="molecule type" value="Genomic_DNA"/>
</dbReference>